<dbReference type="EMBL" id="CAAHFG010000003">
    <property type="protein sequence ID" value="VGO15728.1"/>
    <property type="molecule type" value="Genomic_DNA"/>
</dbReference>
<feature type="domain" description="Fibronectin type-III" evidence="3">
    <location>
        <begin position="166"/>
        <end position="256"/>
    </location>
</feature>
<dbReference type="SUPFAM" id="SSF49899">
    <property type="entry name" value="Concanavalin A-like lectins/glucanases"/>
    <property type="match status" value="1"/>
</dbReference>
<evidence type="ECO:0000313" key="4">
    <source>
        <dbReference type="EMBL" id="VGO15728.1"/>
    </source>
</evidence>
<reference evidence="4 5" key="1">
    <citation type="submission" date="2019-04" db="EMBL/GenBank/DDBJ databases">
        <authorList>
            <person name="Van Vliet M D."/>
        </authorList>
    </citation>
    <scope>NUCLEOTIDE SEQUENCE [LARGE SCALE GENOMIC DNA]</scope>
    <source>
        <strain evidence="4 5">F1</strain>
    </source>
</reference>
<dbReference type="InterPro" id="IPR003961">
    <property type="entry name" value="FN3_dom"/>
</dbReference>
<gene>
    <name evidence="4" type="ORF">PDESU_04313</name>
</gene>
<dbReference type="AlphaFoldDB" id="A0A6C2U6M6"/>
<evidence type="ECO:0000259" key="3">
    <source>
        <dbReference type="PROSITE" id="PS50853"/>
    </source>
</evidence>
<dbReference type="InterPro" id="IPR036116">
    <property type="entry name" value="FN3_sf"/>
</dbReference>
<feature type="chain" id="PRO_5025531629" description="Fibronectin type-III domain-containing protein" evidence="2">
    <location>
        <begin position="22"/>
        <end position="715"/>
    </location>
</feature>
<feature type="domain" description="Fibronectin type-III" evidence="3">
    <location>
        <begin position="260"/>
        <end position="352"/>
    </location>
</feature>
<name>A0A6C2U6M6_PONDE</name>
<feature type="region of interest" description="Disordered" evidence="1">
    <location>
        <begin position="244"/>
        <end position="265"/>
    </location>
</feature>
<evidence type="ECO:0000313" key="5">
    <source>
        <dbReference type="Proteomes" id="UP000366872"/>
    </source>
</evidence>
<keyword evidence="2" id="KW-0732">Signal</keyword>
<evidence type="ECO:0000256" key="1">
    <source>
        <dbReference type="SAM" id="MobiDB-lite"/>
    </source>
</evidence>
<organism evidence="4 5">
    <name type="scientific">Pontiella desulfatans</name>
    <dbReference type="NCBI Taxonomy" id="2750659"/>
    <lineage>
        <taxon>Bacteria</taxon>
        <taxon>Pseudomonadati</taxon>
        <taxon>Kiritimatiellota</taxon>
        <taxon>Kiritimatiellia</taxon>
        <taxon>Kiritimatiellales</taxon>
        <taxon>Pontiellaceae</taxon>
        <taxon>Pontiella</taxon>
    </lineage>
</organism>
<feature type="signal peptide" evidence="2">
    <location>
        <begin position="1"/>
        <end position="21"/>
    </location>
</feature>
<dbReference type="InterPro" id="IPR013320">
    <property type="entry name" value="ConA-like_dom_sf"/>
</dbReference>
<dbReference type="Gene3D" id="2.60.40.10">
    <property type="entry name" value="Immunoglobulins"/>
    <property type="match status" value="2"/>
</dbReference>
<protein>
    <recommendedName>
        <fullName evidence="3">Fibronectin type-III domain-containing protein</fullName>
    </recommendedName>
</protein>
<keyword evidence="5" id="KW-1185">Reference proteome</keyword>
<proteinExistence type="predicted"/>
<dbReference type="PROSITE" id="PS50853">
    <property type="entry name" value="FN3"/>
    <property type="match status" value="2"/>
</dbReference>
<dbReference type="Proteomes" id="UP000366872">
    <property type="component" value="Unassembled WGS sequence"/>
</dbReference>
<sequence length="715" mass="75009">MKMRGIALFAVLLGMALGTQAAPPIGETIWLKNINTSSYVVIGDDEGTAILVAKDSSNIVSALSFVVEDAGSGNVLLKVESTGNYVLASDDRKTTLVPSGTDTNNTMTHFTWVEDAGTISLISVGDADGKPIVGLTGAAEKLAANLAAADETSAFTYGVVADGLQPPLGLGAVATASQVRLDWNEDLSGELDFYTVYRSTSTPVTPSDTVVGSPTTNTLTDLTVVNGTTYYYAVSATDTSSVETDLSDEVSATPPTGTAVPQNPSALGVPAGVLLDWADDQTGHLDTYTVYRSTSPGVTTGSPVLTNVATSVFVDTDVVVGTPYYYAVTAFGTTSVPQESALSTEVSATPLAAITSTVLYQHIDASVADSVQTNSGGVVATVVDQSTFGNDAVDGDGRSVLWPSTNLFASGLAGFDMGDDYRTLDLFDASGQTNFLDFTSAASGSDGFAILVAFKTRDLGLKINPVISGGPLTMQYFNTGEMKVLLGSAEITQPGLFVEAGDTIVYALNYNALTGETTFWDSKNDLESSTTADVYGNFAGSGPMRLAGTLNDSRIFDGLIGEVKIFSTKLPIDEFLAERNALVQKWAVADSSGFDVWAGNWGVDLGSATDDWDNDGINNLAEYAFAGNPTNGSDDTYTDLITDGGLVYIHPQPKDDTELNYEVQTRDALQYGSWTNEGYTSVSGTYVPAEGDYNYVSNSVPTTAPVKMIRASAEY</sequence>
<dbReference type="SUPFAM" id="SSF49265">
    <property type="entry name" value="Fibronectin type III"/>
    <property type="match status" value="1"/>
</dbReference>
<dbReference type="InterPro" id="IPR013783">
    <property type="entry name" value="Ig-like_fold"/>
</dbReference>
<feature type="compositionally biased region" description="Polar residues" evidence="1">
    <location>
        <begin position="253"/>
        <end position="265"/>
    </location>
</feature>
<evidence type="ECO:0000256" key="2">
    <source>
        <dbReference type="SAM" id="SignalP"/>
    </source>
</evidence>
<accession>A0A6C2U6M6</accession>